<evidence type="ECO:0000313" key="1">
    <source>
        <dbReference type="EMBL" id="NZA27712.1"/>
    </source>
</evidence>
<accession>A0A853JG60</accession>
<proteinExistence type="predicted"/>
<name>A0A853JG60_9GAMM</name>
<keyword evidence="2" id="KW-1185">Reference proteome</keyword>
<reference evidence="1 2" key="1">
    <citation type="submission" date="2020-07" db="EMBL/GenBank/DDBJ databases">
        <title>Luteimonas sp. SJ-92.</title>
        <authorList>
            <person name="Huang X.-X."/>
            <person name="Xu L."/>
            <person name="Sun J.-Q."/>
        </authorList>
    </citation>
    <scope>NUCLEOTIDE SEQUENCE [LARGE SCALE GENOMIC DNA]</scope>
    <source>
        <strain evidence="1 2">SJ-92</strain>
    </source>
</reference>
<dbReference type="Proteomes" id="UP000578091">
    <property type="component" value="Unassembled WGS sequence"/>
</dbReference>
<gene>
    <name evidence="1" type="ORF">H0E84_15125</name>
</gene>
<sequence>MVEAAHYDSAAFLAEWSWLVPATDTPLFLTAFGDWVFGNPDGSLWALSVLEGTYAQVARDSGEYNTLNKSPEWLDQIFIASWLPIAARHGLVPDENQCLGWRLHPLLGGAFEPSNLQLFDMLVYQSLMSQLHRQLQGRALVPNNT</sequence>
<organism evidence="1 2">
    <name type="scientific">Luteimonas salinisoli</name>
    <dbReference type="NCBI Taxonomy" id="2752307"/>
    <lineage>
        <taxon>Bacteria</taxon>
        <taxon>Pseudomonadati</taxon>
        <taxon>Pseudomonadota</taxon>
        <taxon>Gammaproteobacteria</taxon>
        <taxon>Lysobacterales</taxon>
        <taxon>Lysobacteraceae</taxon>
        <taxon>Luteimonas</taxon>
    </lineage>
</organism>
<protein>
    <recommendedName>
        <fullName evidence="3">DUF1851 domain-containing protein</fullName>
    </recommendedName>
</protein>
<dbReference type="AlphaFoldDB" id="A0A853JG60"/>
<comment type="caution">
    <text evidence="1">The sequence shown here is derived from an EMBL/GenBank/DDBJ whole genome shotgun (WGS) entry which is preliminary data.</text>
</comment>
<evidence type="ECO:0008006" key="3">
    <source>
        <dbReference type="Google" id="ProtNLM"/>
    </source>
</evidence>
<dbReference type="EMBL" id="JACCKA010000085">
    <property type="protein sequence ID" value="NZA27712.1"/>
    <property type="molecule type" value="Genomic_DNA"/>
</dbReference>
<evidence type="ECO:0000313" key="2">
    <source>
        <dbReference type="Proteomes" id="UP000578091"/>
    </source>
</evidence>